<dbReference type="InterPro" id="IPR027417">
    <property type="entry name" value="P-loop_NTPase"/>
</dbReference>
<dbReference type="InterPro" id="IPR029062">
    <property type="entry name" value="Class_I_gatase-like"/>
</dbReference>
<name>A0ABZ2LXV1_9BACT</name>
<evidence type="ECO:0000259" key="5">
    <source>
        <dbReference type="Pfam" id="PF01656"/>
    </source>
</evidence>
<dbReference type="HAMAP" id="MF_00028">
    <property type="entry name" value="CobQ"/>
    <property type="match status" value="1"/>
</dbReference>
<evidence type="ECO:0000313" key="8">
    <source>
        <dbReference type="Proteomes" id="UP001370348"/>
    </source>
</evidence>
<proteinExistence type="inferred from homology"/>
<feature type="active site" description="Nucleophile" evidence="4">
    <location>
        <position position="328"/>
    </location>
</feature>
<organism evidence="7 8">
    <name type="scientific">Pendulispora albinea</name>
    <dbReference type="NCBI Taxonomy" id="2741071"/>
    <lineage>
        <taxon>Bacteria</taxon>
        <taxon>Pseudomonadati</taxon>
        <taxon>Myxococcota</taxon>
        <taxon>Myxococcia</taxon>
        <taxon>Myxococcales</taxon>
        <taxon>Sorangiineae</taxon>
        <taxon>Pendulisporaceae</taxon>
        <taxon>Pendulispora</taxon>
    </lineage>
</organism>
<dbReference type="Gene3D" id="3.40.50.880">
    <property type="match status" value="1"/>
</dbReference>
<comment type="function">
    <text evidence="4">Catalyzes amidations at positions B, D, E, and G on adenosylcobyrinic A,C-diamide. NH(2) groups are provided by glutamine, and one molecule of ATP is hydrogenolyzed for each amidation.</text>
</comment>
<comment type="pathway">
    <text evidence="1 4">Cofactor biosynthesis; adenosylcobalamin biosynthesis.</text>
</comment>
<dbReference type="NCBIfam" id="TIGR00313">
    <property type="entry name" value="cobQ"/>
    <property type="match status" value="1"/>
</dbReference>
<dbReference type="InterPro" id="IPR002586">
    <property type="entry name" value="CobQ/CobB/MinD/ParA_Nub-bd_dom"/>
</dbReference>
<feature type="active site" evidence="4">
    <location>
        <position position="429"/>
    </location>
</feature>
<keyword evidence="3 4" id="KW-0315">Glutamine amidotransferase</keyword>
<dbReference type="Proteomes" id="UP001370348">
    <property type="component" value="Chromosome"/>
</dbReference>
<accession>A0ABZ2LXV1</accession>
<dbReference type="CDD" id="cd01750">
    <property type="entry name" value="GATase1_CobQ"/>
    <property type="match status" value="1"/>
</dbReference>
<dbReference type="InterPro" id="IPR033949">
    <property type="entry name" value="CobQ_GATase1"/>
</dbReference>
<dbReference type="InterPro" id="IPR011698">
    <property type="entry name" value="GATase_3"/>
</dbReference>
<evidence type="ECO:0000256" key="4">
    <source>
        <dbReference type="HAMAP-Rule" id="MF_00028"/>
    </source>
</evidence>
<keyword evidence="2 4" id="KW-0169">Cobalamin biosynthesis</keyword>
<evidence type="ECO:0000259" key="6">
    <source>
        <dbReference type="Pfam" id="PF07685"/>
    </source>
</evidence>
<protein>
    <recommendedName>
        <fullName evidence="4">Cobyric acid synthase</fullName>
    </recommendedName>
</protein>
<feature type="domain" description="CobQ/CobB/MinD/ParA nucleotide binding" evidence="5">
    <location>
        <begin position="1"/>
        <end position="235"/>
    </location>
</feature>
<reference evidence="7 8" key="1">
    <citation type="submission" date="2021-12" db="EMBL/GenBank/DDBJ databases">
        <title>Discovery of the Pendulisporaceae a myxobacterial family with distinct sporulation behavior and unique specialized metabolism.</title>
        <authorList>
            <person name="Garcia R."/>
            <person name="Popoff A."/>
            <person name="Bader C.D."/>
            <person name="Loehr J."/>
            <person name="Walesch S."/>
            <person name="Walt C."/>
            <person name="Boldt J."/>
            <person name="Bunk B."/>
            <person name="Haeckl F.J.F.P.J."/>
            <person name="Gunesch A.P."/>
            <person name="Birkelbach J."/>
            <person name="Nuebel U."/>
            <person name="Pietschmann T."/>
            <person name="Bach T."/>
            <person name="Mueller R."/>
        </authorList>
    </citation>
    <scope>NUCLEOTIDE SEQUENCE [LARGE SCALE GENOMIC DNA]</scope>
    <source>
        <strain evidence="7 8">MSr11954</strain>
    </source>
</reference>
<dbReference type="RefSeq" id="WP_394823582.1">
    <property type="nucleotide sequence ID" value="NZ_CP089984.1"/>
</dbReference>
<evidence type="ECO:0000313" key="7">
    <source>
        <dbReference type="EMBL" id="WXB13965.1"/>
    </source>
</evidence>
<dbReference type="Gene3D" id="3.40.50.300">
    <property type="entry name" value="P-loop containing nucleotide triphosphate hydrolases"/>
    <property type="match status" value="1"/>
</dbReference>
<dbReference type="SUPFAM" id="SSF52317">
    <property type="entry name" value="Class I glutamine amidotransferase-like"/>
    <property type="match status" value="1"/>
</dbReference>
<dbReference type="Pfam" id="PF01656">
    <property type="entry name" value="CbiA"/>
    <property type="match status" value="1"/>
</dbReference>
<dbReference type="Pfam" id="PF07685">
    <property type="entry name" value="GATase_3"/>
    <property type="match status" value="1"/>
</dbReference>
<keyword evidence="8" id="KW-1185">Reference proteome</keyword>
<dbReference type="NCBIfam" id="NF001989">
    <property type="entry name" value="PRK00784.1"/>
    <property type="match status" value="1"/>
</dbReference>
<dbReference type="EMBL" id="CP089984">
    <property type="protein sequence ID" value="WXB13965.1"/>
    <property type="molecule type" value="Genomic_DNA"/>
</dbReference>
<dbReference type="PROSITE" id="PS51274">
    <property type="entry name" value="GATASE_COBBQ"/>
    <property type="match status" value="1"/>
</dbReference>
<dbReference type="PANTHER" id="PTHR21343">
    <property type="entry name" value="DETHIOBIOTIN SYNTHETASE"/>
    <property type="match status" value="1"/>
</dbReference>
<comment type="similarity">
    <text evidence="4">Belongs to the CobB/CobQ family. CobQ subfamily.</text>
</comment>
<evidence type="ECO:0000256" key="3">
    <source>
        <dbReference type="ARBA" id="ARBA00022962"/>
    </source>
</evidence>
<sequence>MIVGTSSNSGKTTVVAGLCRLFANRGLAVAPLKSQNMALNAYVTADGGEIAQATAMQARGARQEPIVHMNPLLLKPKSDDVAQLIVHGKARMDVSARDYFLEDGLQGLKIGAIEESIAHLKSRFDLIVAEGAGSCAEPNLRRLDVVNMGLARMLEARVFVVVDIDKGGAFADILGTLEVMRLTEPKDLELIEGFILNKFRGDRTVLQPAIDFSFAHTKIPIVGVLPYLHDLRLEEEDRVRERPCNDPEVDIAVILLPHISNATDFEFLDEEPGVQVRYVKSAESLGLPDAIILPGTKNTTWDLDYIRRTGLEQAIVALAGRTPLIGVCGGFQMLGRTLCDPHRFESSLGTIPGMGLLAIDVEFSSTKTVTRRDYAPSADNPFRDAGDVRGYEIHAGHVHYGSSRPAYAYAGGRDGAVDPERRIFGTFIHDLFRNPAVARSFVNALRRSKGLPELTTQLPQVHDRIDASYQRLASLLEEHCGF</sequence>
<dbReference type="SUPFAM" id="SSF52540">
    <property type="entry name" value="P-loop containing nucleoside triphosphate hydrolases"/>
    <property type="match status" value="1"/>
</dbReference>
<feature type="domain" description="CobB/CobQ-like glutamine amidotransferase" evidence="6">
    <location>
        <begin position="250"/>
        <end position="435"/>
    </location>
</feature>
<evidence type="ECO:0000256" key="1">
    <source>
        <dbReference type="ARBA" id="ARBA00004953"/>
    </source>
</evidence>
<evidence type="ECO:0000256" key="2">
    <source>
        <dbReference type="ARBA" id="ARBA00022573"/>
    </source>
</evidence>
<dbReference type="InterPro" id="IPR004459">
    <property type="entry name" value="CobQ_synth"/>
</dbReference>
<dbReference type="PANTHER" id="PTHR21343:SF1">
    <property type="entry name" value="COBYRIC ACID SYNTHASE"/>
    <property type="match status" value="1"/>
</dbReference>
<gene>
    <name evidence="4" type="primary">cobQ</name>
    <name evidence="7" type="ORF">LZC94_39820</name>
</gene>